<dbReference type="PANTHER" id="PTHR42678:SF34">
    <property type="entry name" value="OS04G0183300 PROTEIN"/>
    <property type="match status" value="1"/>
</dbReference>
<dbReference type="EC" id="6.3.5.-" evidence="3"/>
<sequence precursor="true">MQILFRFLFLGLIALLLVTSCCKDDKQNVIPENSDDLSLIEISINEMQDGYDAGAFTTLEVVQHYLNRIANYNKKGPELNAIITVNPDAEELAKKLDEERSNGKIRGPLHGIPVVLKDNIDTYDMPTTAGSRALEHSLPPDDSFLAQQLRDAGAIILGKANLSEWANFRGQLSTSGWSAVGGQTKNPYVLSRNPCGSSSGSAVAVAANLSMLAIGTETNGSIVCPSHANGVVGIKPTVGLVSRDGIIPISFTQDIAGPIARTVKDAAICLGALTDIDAADSKTFASDGNSYKDYTQFLKRDGLEGKRIGYYTAASGRNFKVDTLMNRALDFMRSQGAEIVEIDKIEKDGTGGASFEVMLIEYKDGLNKYFASLGNDAPIKNLAQLIEFNKQDSVELRYFNQAYLEMANEKPGIDSDEYKEALEKLNLGSREEGIDRVMHEHDLDAIVAPTGSPAWKTDHVNGDSFQLGSSSPAAHAGYPNITVPMGFVDDLPVGISIFGHAWSEPTLLEIAYAFEQGTRHRRAPEFKK</sequence>
<dbReference type="InterPro" id="IPR023631">
    <property type="entry name" value="Amidase_dom"/>
</dbReference>
<dbReference type="OrthoDB" id="9811471at2"/>
<dbReference type="Gene3D" id="3.90.1300.10">
    <property type="entry name" value="Amidase signature (AS) domain"/>
    <property type="match status" value="1"/>
</dbReference>
<organism evidence="3 4">
    <name type="scientific">Salinivirga cyanobacteriivorans</name>
    <dbReference type="NCBI Taxonomy" id="1307839"/>
    <lineage>
        <taxon>Bacteria</taxon>
        <taxon>Pseudomonadati</taxon>
        <taxon>Bacteroidota</taxon>
        <taxon>Bacteroidia</taxon>
        <taxon>Bacteroidales</taxon>
        <taxon>Salinivirgaceae</taxon>
        <taxon>Salinivirga</taxon>
    </lineage>
</organism>
<evidence type="ECO:0000313" key="3">
    <source>
        <dbReference type="EMBL" id="ALO17190.1"/>
    </source>
</evidence>
<dbReference type="InterPro" id="IPR036928">
    <property type="entry name" value="AS_sf"/>
</dbReference>
<dbReference type="AlphaFoldDB" id="A0A0S2I4A8"/>
<evidence type="ECO:0000259" key="2">
    <source>
        <dbReference type="Pfam" id="PF01425"/>
    </source>
</evidence>
<dbReference type="STRING" id="1307839.L21SP5_03582"/>
<keyword evidence="3" id="KW-0808">Transferase</keyword>
<gene>
    <name evidence="3" type="primary">gatA</name>
    <name evidence="3" type="ORF">L21SP5_03582</name>
</gene>
<evidence type="ECO:0000313" key="4">
    <source>
        <dbReference type="Proteomes" id="UP000064893"/>
    </source>
</evidence>
<dbReference type="EMBL" id="CP013118">
    <property type="protein sequence ID" value="ALO17190.1"/>
    <property type="molecule type" value="Genomic_DNA"/>
</dbReference>
<accession>A0A0S2I4A8</accession>
<dbReference type="Pfam" id="PF01425">
    <property type="entry name" value="Amidase"/>
    <property type="match status" value="1"/>
</dbReference>
<name>A0A0S2I4A8_9BACT</name>
<feature type="domain" description="Amidase" evidence="2">
    <location>
        <begin position="60"/>
        <end position="508"/>
    </location>
</feature>
<dbReference type="PROSITE" id="PS51257">
    <property type="entry name" value="PROKAR_LIPOPROTEIN"/>
    <property type="match status" value="1"/>
</dbReference>
<dbReference type="GO" id="GO:0016874">
    <property type="term" value="F:ligase activity"/>
    <property type="evidence" value="ECO:0007669"/>
    <property type="project" value="UniProtKB-KW"/>
</dbReference>
<keyword evidence="3" id="KW-0436">Ligase</keyword>
<reference evidence="3 4" key="1">
    <citation type="submission" date="2015-11" db="EMBL/GenBank/DDBJ databases">
        <title>Description and complete genome sequence of a novel strain predominating in hypersaline microbial mats and representing a new family of the Bacteriodetes phylum.</title>
        <authorList>
            <person name="Spring S."/>
            <person name="Bunk B."/>
            <person name="Sproer C."/>
            <person name="Klenk H.-P."/>
        </authorList>
    </citation>
    <scope>NUCLEOTIDE SEQUENCE [LARGE SCALE GENOMIC DNA]</scope>
    <source>
        <strain evidence="3 4">L21-Spi-D4</strain>
    </source>
</reference>
<dbReference type="PATRIC" id="fig|1307839.3.peg.3838"/>
<keyword evidence="1" id="KW-0732">Signal</keyword>
<dbReference type="KEGG" id="blq:L21SP5_03582"/>
<feature type="signal peptide" evidence="1">
    <location>
        <begin position="1"/>
        <end position="23"/>
    </location>
</feature>
<proteinExistence type="predicted"/>
<dbReference type="NCBIfam" id="NF006006">
    <property type="entry name" value="PRK08137.1"/>
    <property type="match status" value="1"/>
</dbReference>
<dbReference type="GO" id="GO:0016740">
    <property type="term" value="F:transferase activity"/>
    <property type="evidence" value="ECO:0007669"/>
    <property type="project" value="UniProtKB-KW"/>
</dbReference>
<feature type="chain" id="PRO_5006599657" evidence="1">
    <location>
        <begin position="24"/>
        <end position="528"/>
    </location>
</feature>
<keyword evidence="4" id="KW-1185">Reference proteome</keyword>
<dbReference type="NCBIfam" id="NF005300">
    <property type="entry name" value="PRK06828.1"/>
    <property type="match status" value="1"/>
</dbReference>
<protein>
    <submittedName>
        <fullName evidence="3">Glutamyl-tRNA(Gln) amidotransferase subunit A</fullName>
        <ecNumber evidence="3">6.3.5.-</ecNumber>
    </submittedName>
</protein>
<dbReference type="Proteomes" id="UP000064893">
    <property type="component" value="Chromosome"/>
</dbReference>
<evidence type="ECO:0000256" key="1">
    <source>
        <dbReference type="SAM" id="SignalP"/>
    </source>
</evidence>
<dbReference type="SUPFAM" id="SSF75304">
    <property type="entry name" value="Amidase signature (AS) enzymes"/>
    <property type="match status" value="1"/>
</dbReference>
<dbReference type="RefSeq" id="WP_057954506.1">
    <property type="nucleotide sequence ID" value="NZ_CP013118.1"/>
</dbReference>
<dbReference type="PANTHER" id="PTHR42678">
    <property type="entry name" value="AMIDASE"/>
    <property type="match status" value="1"/>
</dbReference>